<sequence>MDQSLHTAISEIQWDFSSDQTALIRLVIRIVLWPRICPIAHFRADVCNVNMIYFSFPTEALLVALFP</sequence>
<organism evidence="1 2">
    <name type="scientific">Batillaria attramentaria</name>
    <dbReference type="NCBI Taxonomy" id="370345"/>
    <lineage>
        <taxon>Eukaryota</taxon>
        <taxon>Metazoa</taxon>
        <taxon>Spiralia</taxon>
        <taxon>Lophotrochozoa</taxon>
        <taxon>Mollusca</taxon>
        <taxon>Gastropoda</taxon>
        <taxon>Caenogastropoda</taxon>
        <taxon>Sorbeoconcha</taxon>
        <taxon>Cerithioidea</taxon>
        <taxon>Batillariidae</taxon>
        <taxon>Batillaria</taxon>
    </lineage>
</organism>
<gene>
    <name evidence="1" type="ORF">BaRGS_00030086</name>
</gene>
<comment type="caution">
    <text evidence="1">The sequence shown here is derived from an EMBL/GenBank/DDBJ whole genome shotgun (WGS) entry which is preliminary data.</text>
</comment>
<dbReference type="Proteomes" id="UP001519460">
    <property type="component" value="Unassembled WGS sequence"/>
</dbReference>
<name>A0ABD0JUC5_9CAEN</name>
<dbReference type="AlphaFoldDB" id="A0ABD0JUC5"/>
<evidence type="ECO:0000313" key="1">
    <source>
        <dbReference type="EMBL" id="KAK7478701.1"/>
    </source>
</evidence>
<protein>
    <submittedName>
        <fullName evidence="1">Uncharacterized protein</fullName>
    </submittedName>
</protein>
<keyword evidence="2" id="KW-1185">Reference proteome</keyword>
<evidence type="ECO:0000313" key="2">
    <source>
        <dbReference type="Proteomes" id="UP001519460"/>
    </source>
</evidence>
<reference evidence="1 2" key="1">
    <citation type="journal article" date="2023" name="Sci. Data">
        <title>Genome assembly of the Korean intertidal mud-creeper Batillaria attramentaria.</title>
        <authorList>
            <person name="Patra A.K."/>
            <person name="Ho P.T."/>
            <person name="Jun S."/>
            <person name="Lee S.J."/>
            <person name="Kim Y."/>
            <person name="Won Y.J."/>
        </authorList>
    </citation>
    <scope>NUCLEOTIDE SEQUENCE [LARGE SCALE GENOMIC DNA]</scope>
    <source>
        <strain evidence="1">Wonlab-2016</strain>
    </source>
</reference>
<accession>A0ABD0JUC5</accession>
<proteinExistence type="predicted"/>
<feature type="non-terminal residue" evidence="1">
    <location>
        <position position="67"/>
    </location>
</feature>
<dbReference type="EMBL" id="JACVVK020000319">
    <property type="protein sequence ID" value="KAK7478701.1"/>
    <property type="molecule type" value="Genomic_DNA"/>
</dbReference>